<dbReference type="NCBIfam" id="NF009955">
    <property type="entry name" value="PRK13421.1"/>
    <property type="match status" value="1"/>
</dbReference>
<evidence type="ECO:0000256" key="12">
    <source>
        <dbReference type="RuleBase" id="RU000483"/>
    </source>
</evidence>
<dbReference type="PANTHER" id="PTHR42823:SF3">
    <property type="entry name" value="ATP SYNTHASE SUBUNIT A, CHLOROPLASTIC"/>
    <property type="match status" value="1"/>
</dbReference>
<evidence type="ECO:0000256" key="7">
    <source>
        <dbReference type="ARBA" id="ARBA00022989"/>
    </source>
</evidence>
<gene>
    <name evidence="11" type="primary">atpB</name>
    <name evidence="14" type="ORF">NBH21_17805</name>
</gene>
<keyword evidence="3 11" id="KW-0813">Transport</keyword>
<comment type="similarity">
    <text evidence="2 11 12">Belongs to the ATPase A chain family.</text>
</comment>
<dbReference type="PRINTS" id="PR00123">
    <property type="entry name" value="ATPASEA"/>
</dbReference>
<dbReference type="InterPro" id="IPR000568">
    <property type="entry name" value="ATP_synth_F0_asu"/>
</dbReference>
<protein>
    <recommendedName>
        <fullName evidence="11 12">ATP synthase subunit a</fullName>
    </recommendedName>
    <alternativeName>
        <fullName evidence="11">ATP synthase F0 sector subunit a</fullName>
    </alternativeName>
    <alternativeName>
        <fullName evidence="11">F-ATPase subunit 6</fullName>
    </alternativeName>
</protein>
<feature type="transmembrane region" description="Helical" evidence="11">
    <location>
        <begin position="20"/>
        <end position="40"/>
    </location>
</feature>
<evidence type="ECO:0000313" key="15">
    <source>
        <dbReference type="Proteomes" id="UP001155380"/>
    </source>
</evidence>
<feature type="transmembrane region" description="Helical" evidence="11">
    <location>
        <begin position="163"/>
        <end position="187"/>
    </location>
</feature>
<keyword evidence="9 11" id="KW-0472">Membrane</keyword>
<dbReference type="SUPFAM" id="SSF81336">
    <property type="entry name" value="F1F0 ATP synthase subunit A"/>
    <property type="match status" value="1"/>
</dbReference>
<evidence type="ECO:0000256" key="11">
    <source>
        <dbReference type="HAMAP-Rule" id="MF_01393"/>
    </source>
</evidence>
<evidence type="ECO:0000256" key="4">
    <source>
        <dbReference type="ARBA" id="ARBA00022547"/>
    </source>
</evidence>
<dbReference type="NCBIfam" id="TIGR01131">
    <property type="entry name" value="ATP_synt_6_or_A"/>
    <property type="match status" value="1"/>
</dbReference>
<keyword evidence="5 11" id="KW-0812">Transmembrane</keyword>
<keyword evidence="11" id="KW-1003">Cell membrane</keyword>
<evidence type="ECO:0000256" key="5">
    <source>
        <dbReference type="ARBA" id="ARBA00022692"/>
    </source>
</evidence>
<feature type="transmembrane region" description="Helical" evidence="11">
    <location>
        <begin position="111"/>
        <end position="134"/>
    </location>
</feature>
<evidence type="ECO:0000256" key="13">
    <source>
        <dbReference type="SAM" id="MobiDB-lite"/>
    </source>
</evidence>
<dbReference type="Pfam" id="PF00119">
    <property type="entry name" value="ATP-synt_A"/>
    <property type="match status" value="1"/>
</dbReference>
<proteinExistence type="inferred from homology"/>
<sequence>MNSPLAIEPLFHIGPVPITQPVVVTWVIMLLLGLGSWLVTRRLSLEPSRKQAFLEMVVETIDAQVRDTMQADPRPYRALIGSLFIYVLVANWSSLVPGIEPPTAHIETDAALALIVLAATIGYGVRALGLAGYLKTFAEPSWVMIPLNIVEQITRTFSLIVRLFGNVMSGVFVVGIVLSLAGLLVPIPLMALDLLTGAVQAYIFAVLSTVFIGAAISEPASASQEKPSEPTPAPQPAPLSSAKEQKSP</sequence>
<keyword evidence="7 11" id="KW-1133">Transmembrane helix</keyword>
<evidence type="ECO:0000256" key="8">
    <source>
        <dbReference type="ARBA" id="ARBA00023065"/>
    </source>
</evidence>
<dbReference type="InterPro" id="IPR035908">
    <property type="entry name" value="F0_ATP_A_sf"/>
</dbReference>
<reference evidence="14" key="1">
    <citation type="submission" date="2022-06" db="EMBL/GenBank/DDBJ databases">
        <authorList>
            <person name="Sun Q."/>
        </authorList>
    </citation>
    <scope>NUCLEOTIDE SEQUENCE</scope>
    <source>
        <strain evidence="14">S101</strain>
    </source>
</reference>
<feature type="transmembrane region" description="Helical" evidence="11">
    <location>
        <begin position="78"/>
        <end position="99"/>
    </location>
</feature>
<dbReference type="HAMAP" id="MF_01393">
    <property type="entry name" value="ATP_synth_a_bact"/>
    <property type="match status" value="1"/>
</dbReference>
<feature type="region of interest" description="Disordered" evidence="13">
    <location>
        <begin position="221"/>
        <end position="248"/>
    </location>
</feature>
<name>A0AAJ1BZR3_9HYPH</name>
<organism evidence="14 15">
    <name type="scientific">Ciceribacter sichuanensis</name>
    <dbReference type="NCBI Taxonomy" id="2949647"/>
    <lineage>
        <taxon>Bacteria</taxon>
        <taxon>Pseudomonadati</taxon>
        <taxon>Pseudomonadota</taxon>
        <taxon>Alphaproteobacteria</taxon>
        <taxon>Hyphomicrobiales</taxon>
        <taxon>Rhizobiaceae</taxon>
        <taxon>Ciceribacter</taxon>
    </lineage>
</organism>
<dbReference type="GO" id="GO:0042777">
    <property type="term" value="P:proton motive force-driven plasma membrane ATP synthesis"/>
    <property type="evidence" value="ECO:0007669"/>
    <property type="project" value="TreeGrafter"/>
</dbReference>
<feature type="transmembrane region" description="Helical" evidence="11">
    <location>
        <begin position="199"/>
        <end position="216"/>
    </location>
</feature>
<evidence type="ECO:0000313" key="14">
    <source>
        <dbReference type="EMBL" id="MCO5958635.1"/>
    </source>
</evidence>
<dbReference type="PANTHER" id="PTHR42823">
    <property type="entry name" value="ATP SYNTHASE SUBUNIT A, CHLOROPLASTIC"/>
    <property type="match status" value="1"/>
</dbReference>
<comment type="subcellular location">
    <subcellularLocation>
        <location evidence="11 12">Cell membrane</location>
        <topology evidence="11 12">Multi-pass membrane protein</topology>
    </subcellularLocation>
    <subcellularLocation>
        <location evidence="1">Membrane</location>
        <topology evidence="1">Multi-pass membrane protein</topology>
    </subcellularLocation>
</comment>
<keyword evidence="8 11" id="KW-0406">Ion transport</keyword>
<evidence type="ECO:0000256" key="1">
    <source>
        <dbReference type="ARBA" id="ARBA00004141"/>
    </source>
</evidence>
<evidence type="ECO:0000256" key="2">
    <source>
        <dbReference type="ARBA" id="ARBA00006810"/>
    </source>
</evidence>
<dbReference type="GO" id="GO:0005886">
    <property type="term" value="C:plasma membrane"/>
    <property type="evidence" value="ECO:0007669"/>
    <property type="project" value="UniProtKB-SubCell"/>
</dbReference>
<keyword evidence="10 11" id="KW-0066">ATP synthesis</keyword>
<dbReference type="EMBL" id="JAMXLX010000006">
    <property type="protein sequence ID" value="MCO5958635.1"/>
    <property type="molecule type" value="Genomic_DNA"/>
</dbReference>
<comment type="function">
    <text evidence="11 12">Key component of the proton channel; it plays a direct role in the translocation of protons across the membrane.</text>
</comment>
<evidence type="ECO:0000256" key="10">
    <source>
        <dbReference type="ARBA" id="ARBA00023310"/>
    </source>
</evidence>
<evidence type="ECO:0000256" key="3">
    <source>
        <dbReference type="ARBA" id="ARBA00022448"/>
    </source>
</evidence>
<dbReference type="GO" id="GO:0046933">
    <property type="term" value="F:proton-transporting ATP synthase activity, rotational mechanism"/>
    <property type="evidence" value="ECO:0007669"/>
    <property type="project" value="UniProtKB-UniRule"/>
</dbReference>
<evidence type="ECO:0000256" key="9">
    <source>
        <dbReference type="ARBA" id="ARBA00023136"/>
    </source>
</evidence>
<dbReference type="Gene3D" id="1.20.120.220">
    <property type="entry name" value="ATP synthase, F0 complex, subunit A"/>
    <property type="match status" value="1"/>
</dbReference>
<dbReference type="RefSeq" id="WP_250911861.1">
    <property type="nucleotide sequence ID" value="NZ_JAMXLX010000006.1"/>
</dbReference>
<dbReference type="CDD" id="cd00310">
    <property type="entry name" value="ATP-synt_Fo_a_6"/>
    <property type="match status" value="1"/>
</dbReference>
<accession>A0AAJ1BZR3</accession>
<dbReference type="Proteomes" id="UP001155380">
    <property type="component" value="Unassembled WGS sequence"/>
</dbReference>
<keyword evidence="4 11" id="KW-0138">CF(0)</keyword>
<dbReference type="AlphaFoldDB" id="A0AAJ1BZR3"/>
<evidence type="ECO:0000256" key="6">
    <source>
        <dbReference type="ARBA" id="ARBA00022781"/>
    </source>
</evidence>
<dbReference type="InterPro" id="IPR045082">
    <property type="entry name" value="ATP_syn_F0_a_bact/chloroplast"/>
</dbReference>
<keyword evidence="6 11" id="KW-0375">Hydrogen ion transport</keyword>
<dbReference type="GO" id="GO:0045259">
    <property type="term" value="C:proton-transporting ATP synthase complex"/>
    <property type="evidence" value="ECO:0007669"/>
    <property type="project" value="UniProtKB-KW"/>
</dbReference>
<comment type="caution">
    <text evidence="14">The sequence shown here is derived from an EMBL/GenBank/DDBJ whole genome shotgun (WGS) entry which is preliminary data.</text>
</comment>